<dbReference type="PROSITE" id="PS51354">
    <property type="entry name" value="GLUTAREDOXIN_2"/>
    <property type="match status" value="1"/>
</dbReference>
<dbReference type="InterPro" id="IPR000182">
    <property type="entry name" value="GNAT_dom"/>
</dbReference>
<sequence>MSDSDITIYHNPTCGTSRNTLAMLRKSGIEPRIVEYLKTPPTREVLRQLIEQMGVPVRAIIRQKGTPYFELGLDDPSLTNDQLLDAMVAHPILINRPIVITPKGAKLCRPSDVVLDLLATSPHEDFDKEEGSPFLIDKPIGASAEFIEALQAEGLPTDDLDEPAKSFFRYTTLSGSPVGFGGFERYGPDALLRSIVVAPEARGRGIGRNLVLLLSRRAHESGAETAYVLTTDATSFFEAQGFKPISRSDAPASILATRQLVSLCPASATLLARQLTF</sequence>
<comment type="caution">
    <text evidence="8">The sequence shown here is derived from an EMBL/GenBank/DDBJ whole genome shotgun (WGS) entry which is preliminary data.</text>
</comment>
<evidence type="ECO:0000256" key="3">
    <source>
        <dbReference type="ARBA" id="ARBA00023002"/>
    </source>
</evidence>
<dbReference type="Pfam" id="PF03960">
    <property type="entry name" value="ArsC"/>
    <property type="match status" value="1"/>
</dbReference>
<evidence type="ECO:0000256" key="4">
    <source>
        <dbReference type="ARBA" id="ARBA00038969"/>
    </source>
</evidence>
<dbReference type="InterPro" id="IPR006660">
    <property type="entry name" value="Arsenate_reductase-like"/>
</dbReference>
<dbReference type="SUPFAM" id="SSF52833">
    <property type="entry name" value="Thioredoxin-like"/>
    <property type="match status" value="1"/>
</dbReference>
<evidence type="ECO:0000256" key="2">
    <source>
        <dbReference type="ARBA" id="ARBA00022849"/>
    </source>
</evidence>
<dbReference type="InterPro" id="IPR016181">
    <property type="entry name" value="Acyl_CoA_acyltransferase"/>
</dbReference>
<evidence type="ECO:0000313" key="9">
    <source>
        <dbReference type="Proteomes" id="UP000704176"/>
    </source>
</evidence>
<accession>A0ABS7VLU5</accession>
<dbReference type="NCBIfam" id="NF040501">
    <property type="entry name" value="resist_ArsN2"/>
    <property type="match status" value="1"/>
</dbReference>
<dbReference type="EMBL" id="JAIRBM010000004">
    <property type="protein sequence ID" value="MBZ6076120.1"/>
    <property type="molecule type" value="Genomic_DNA"/>
</dbReference>
<dbReference type="InterPro" id="IPR006659">
    <property type="entry name" value="Arsenate_reductase"/>
</dbReference>
<organism evidence="8 9">
    <name type="scientific">Microvirga puerhi</name>
    <dbReference type="NCBI Taxonomy" id="2876078"/>
    <lineage>
        <taxon>Bacteria</taxon>
        <taxon>Pseudomonadati</taxon>
        <taxon>Pseudomonadota</taxon>
        <taxon>Alphaproteobacteria</taxon>
        <taxon>Hyphomicrobiales</taxon>
        <taxon>Methylobacteriaceae</taxon>
        <taxon>Microvirga</taxon>
    </lineage>
</organism>
<feature type="domain" description="N-acetyltransferase" evidence="7">
    <location>
        <begin position="113"/>
        <end position="276"/>
    </location>
</feature>
<protein>
    <recommendedName>
        <fullName evidence="5">Arsenate reductase</fullName>
        <ecNumber evidence="4">1.20.4.1</ecNumber>
    </recommendedName>
</protein>
<dbReference type="NCBIfam" id="TIGR00014">
    <property type="entry name" value="arsC"/>
    <property type="match status" value="1"/>
</dbReference>
<evidence type="ECO:0000313" key="8">
    <source>
        <dbReference type="EMBL" id="MBZ6076120.1"/>
    </source>
</evidence>
<dbReference type="Gene3D" id="3.40.30.10">
    <property type="entry name" value="Glutaredoxin"/>
    <property type="match status" value="1"/>
</dbReference>
<dbReference type="SUPFAM" id="SSF55729">
    <property type="entry name" value="Acyl-CoA N-acyltransferases (Nat)"/>
    <property type="match status" value="1"/>
</dbReference>
<dbReference type="PROSITE" id="PS51186">
    <property type="entry name" value="GNAT"/>
    <property type="match status" value="1"/>
</dbReference>
<gene>
    <name evidence="8" type="primary">arsC</name>
    <name evidence="8" type="ORF">K9B37_07425</name>
</gene>
<dbReference type="GO" id="GO:0008794">
    <property type="term" value="F:arsenate reductase (glutaredoxin) activity"/>
    <property type="evidence" value="ECO:0007669"/>
    <property type="project" value="UniProtKB-EC"/>
</dbReference>
<keyword evidence="2" id="KW-0059">Arsenical resistance</keyword>
<dbReference type="Pfam" id="PF13508">
    <property type="entry name" value="Acetyltransf_7"/>
    <property type="match status" value="1"/>
</dbReference>
<dbReference type="CDD" id="cd03034">
    <property type="entry name" value="ArsC_ArsC"/>
    <property type="match status" value="1"/>
</dbReference>
<evidence type="ECO:0000256" key="5">
    <source>
        <dbReference type="ARBA" id="ARBA00039879"/>
    </source>
</evidence>
<dbReference type="Gene3D" id="3.40.630.30">
    <property type="match status" value="1"/>
</dbReference>
<comment type="similarity">
    <text evidence="1 6">Belongs to the ArsC family.</text>
</comment>
<name>A0ABS7VLU5_9HYPH</name>
<dbReference type="RefSeq" id="WP_224312429.1">
    <property type="nucleotide sequence ID" value="NZ_JAIRBM010000004.1"/>
</dbReference>
<evidence type="ECO:0000256" key="6">
    <source>
        <dbReference type="PROSITE-ProRule" id="PRU01282"/>
    </source>
</evidence>
<proteinExistence type="inferred from homology"/>
<reference evidence="8 9" key="1">
    <citation type="submission" date="2021-09" db="EMBL/GenBank/DDBJ databases">
        <title>The complete genome sequence of a new microorganism.</title>
        <authorList>
            <person name="Zi Z."/>
        </authorList>
    </citation>
    <scope>NUCLEOTIDE SEQUENCE [LARGE SCALE GENOMIC DNA]</scope>
    <source>
        <strain evidence="8 9">WGZ8</strain>
    </source>
</reference>
<dbReference type="PROSITE" id="PS51353">
    <property type="entry name" value="ARSC"/>
    <property type="match status" value="1"/>
</dbReference>
<dbReference type="EC" id="1.20.4.1" evidence="4"/>
<evidence type="ECO:0000259" key="7">
    <source>
        <dbReference type="PROSITE" id="PS51186"/>
    </source>
</evidence>
<dbReference type="CDD" id="cd04301">
    <property type="entry name" value="NAT_SF"/>
    <property type="match status" value="1"/>
</dbReference>
<keyword evidence="9" id="KW-1185">Reference proteome</keyword>
<dbReference type="InterPro" id="IPR036249">
    <property type="entry name" value="Thioredoxin-like_sf"/>
</dbReference>
<dbReference type="Proteomes" id="UP000704176">
    <property type="component" value="Unassembled WGS sequence"/>
</dbReference>
<keyword evidence="3 8" id="KW-0560">Oxidoreductase</keyword>
<evidence type="ECO:0000256" key="1">
    <source>
        <dbReference type="ARBA" id="ARBA00007198"/>
    </source>
</evidence>
<dbReference type="PANTHER" id="PTHR30041:SF5">
    <property type="entry name" value="ARSENATE REDUCTASE-RELATED"/>
    <property type="match status" value="1"/>
</dbReference>
<dbReference type="PANTHER" id="PTHR30041">
    <property type="entry name" value="ARSENATE REDUCTASE"/>
    <property type="match status" value="1"/>
</dbReference>